<comment type="subcellular location">
    <subcellularLocation>
        <location evidence="1">Cell outer membrane</location>
    </subcellularLocation>
</comment>
<organism evidence="5 6">
    <name type="scientific">Neisseria zoodegmatis</name>
    <dbReference type="NCBI Taxonomy" id="326523"/>
    <lineage>
        <taxon>Bacteria</taxon>
        <taxon>Pseudomonadati</taxon>
        <taxon>Pseudomonadota</taxon>
        <taxon>Betaproteobacteria</taxon>
        <taxon>Neisseriales</taxon>
        <taxon>Neisseriaceae</taxon>
        <taxon>Neisseria</taxon>
    </lineage>
</organism>
<dbReference type="RefSeq" id="WP_085363734.1">
    <property type="nucleotide sequence ID" value="NZ_LT906434.1"/>
</dbReference>
<dbReference type="AlphaFoldDB" id="A0AB38DPW3"/>
<keyword evidence="3" id="KW-0732">Signal</keyword>
<accession>A0AB38DPW3</accession>
<evidence type="ECO:0000259" key="4">
    <source>
        <dbReference type="Pfam" id="PF08794"/>
    </source>
</evidence>
<feature type="region of interest" description="Disordered" evidence="2">
    <location>
        <begin position="22"/>
        <end position="80"/>
    </location>
</feature>
<dbReference type="Pfam" id="PF08794">
    <property type="entry name" value="FHBP_C"/>
    <property type="match status" value="1"/>
</dbReference>
<dbReference type="Gene3D" id="2.40.160.90">
    <property type="match status" value="1"/>
</dbReference>
<sequence>MKKTSLFMCAFSALLLAACGSSGNNAPSAQSTPNAAGMLDPINKQEDTKQEDTKQEDTKQEDKKQEENAPSSQQSSNGYPFLVVPNLENEEIGTIVETINGKPIINGKIIASNYQIQLNGKTYRSQDKIDISSLQLGLNTLPFKESISQTIEGLPSQQAAIEGNLRLYKQHYSVLTGTFVKKKFNQASPEDTENENTFSFDNGYAIQGDVTPFKMLPTEGVYTYNGKAFDEKAEGTLQYTIDFEKRVGSGSITGMEQFGDIKLNQASIKQITEEHPVLKNGGEIEGTAVSEKLGKGEYALGIFGPKAEEIVGVADFVIPGDSEQGIEQQDVEIGFGGQR</sequence>
<reference evidence="5 6" key="1">
    <citation type="submission" date="2017-06" db="EMBL/GenBank/DDBJ databases">
        <authorList>
            <consortium name="Pathogen Informatics"/>
        </authorList>
    </citation>
    <scope>NUCLEOTIDE SEQUENCE [LARGE SCALE GENOMIC DNA]</scope>
    <source>
        <strain evidence="5 6">NCTC12230</strain>
    </source>
</reference>
<feature type="compositionally biased region" description="Polar residues" evidence="2">
    <location>
        <begin position="22"/>
        <end position="34"/>
    </location>
</feature>
<gene>
    <name evidence="5" type="ORF">SAMEA4504057_00518</name>
</gene>
<proteinExistence type="predicted"/>
<dbReference type="KEGG" id="nzo:SAMEA4504057_0518"/>
<evidence type="ECO:0000313" key="5">
    <source>
        <dbReference type="EMBL" id="SNU79032.1"/>
    </source>
</evidence>
<dbReference type="SUPFAM" id="SSF56925">
    <property type="entry name" value="OMPA-like"/>
    <property type="match status" value="1"/>
</dbReference>
<dbReference type="InterPro" id="IPR011250">
    <property type="entry name" value="OMP/PagP_B-barrel"/>
</dbReference>
<feature type="chain" id="PRO_5044267118" evidence="3">
    <location>
        <begin position="27"/>
        <end position="339"/>
    </location>
</feature>
<feature type="signal peptide" evidence="3">
    <location>
        <begin position="1"/>
        <end position="26"/>
    </location>
</feature>
<protein>
    <submittedName>
        <fullName evidence="5">Repetitive large surface protein</fullName>
    </submittedName>
</protein>
<dbReference type="EMBL" id="LT906434">
    <property type="protein sequence ID" value="SNU79032.1"/>
    <property type="molecule type" value="Genomic_DNA"/>
</dbReference>
<feature type="domain" description="Factor H binding protein-like C-terminal" evidence="4">
    <location>
        <begin position="215"/>
        <end position="313"/>
    </location>
</feature>
<feature type="compositionally biased region" description="Polar residues" evidence="2">
    <location>
        <begin position="68"/>
        <end position="78"/>
    </location>
</feature>
<evidence type="ECO:0000256" key="2">
    <source>
        <dbReference type="SAM" id="MobiDB-lite"/>
    </source>
</evidence>
<feature type="compositionally biased region" description="Basic and acidic residues" evidence="2">
    <location>
        <begin position="43"/>
        <end position="67"/>
    </location>
</feature>
<name>A0AB38DPW3_9NEIS</name>
<dbReference type="GO" id="GO:0009279">
    <property type="term" value="C:cell outer membrane"/>
    <property type="evidence" value="ECO:0007669"/>
    <property type="project" value="UniProtKB-SubCell"/>
</dbReference>
<evidence type="ECO:0000313" key="6">
    <source>
        <dbReference type="Proteomes" id="UP000215033"/>
    </source>
</evidence>
<dbReference type="PROSITE" id="PS51257">
    <property type="entry name" value="PROKAR_LIPOPROTEIN"/>
    <property type="match status" value="1"/>
</dbReference>
<evidence type="ECO:0000256" key="1">
    <source>
        <dbReference type="ARBA" id="ARBA00004442"/>
    </source>
</evidence>
<dbReference type="Proteomes" id="UP000215033">
    <property type="component" value="Chromosome 1"/>
</dbReference>
<evidence type="ECO:0000256" key="3">
    <source>
        <dbReference type="SAM" id="SignalP"/>
    </source>
</evidence>
<dbReference type="InterPro" id="IPR014902">
    <property type="entry name" value="FHBP-like_C"/>
</dbReference>